<evidence type="ECO:0000259" key="2">
    <source>
        <dbReference type="Pfam" id="PF13577"/>
    </source>
</evidence>
<organism evidence="3 4">
    <name type="scientific">Denitratisoma oestradiolicum</name>
    <dbReference type="NCBI Taxonomy" id="311182"/>
    <lineage>
        <taxon>Bacteria</taxon>
        <taxon>Pseudomonadati</taxon>
        <taxon>Pseudomonadota</taxon>
        <taxon>Betaproteobacteria</taxon>
        <taxon>Nitrosomonadales</taxon>
        <taxon>Sterolibacteriaceae</taxon>
        <taxon>Denitratisoma</taxon>
    </lineage>
</organism>
<dbReference type="Gene3D" id="3.10.450.50">
    <property type="match status" value="1"/>
</dbReference>
<keyword evidence="4" id="KW-1185">Reference proteome</keyword>
<evidence type="ECO:0000256" key="1">
    <source>
        <dbReference type="SAM" id="MobiDB-lite"/>
    </source>
</evidence>
<evidence type="ECO:0000313" key="4">
    <source>
        <dbReference type="Proteomes" id="UP000515733"/>
    </source>
</evidence>
<feature type="region of interest" description="Disordered" evidence="1">
    <location>
        <begin position="144"/>
        <end position="163"/>
    </location>
</feature>
<dbReference type="InterPro" id="IPR032710">
    <property type="entry name" value="NTF2-like_dom_sf"/>
</dbReference>
<sequence>MDASTLELFEKSAIRDVLSRYCRSLDRMDKEMAYGVFAAEATAQYYGIFQGTGHGFIDWVWEAHRAMESHSHQITNVLIELDGESAISEAYVTVVLQQQRQSDGVEIQCRGRYLDRWSKQNGRWLIVEREHVIDTQSEIALPAPQKSVESRRDTTDASFRFLR</sequence>
<feature type="domain" description="SnoaL-like" evidence="2">
    <location>
        <begin position="10"/>
        <end position="129"/>
    </location>
</feature>
<protein>
    <recommendedName>
        <fullName evidence="2">SnoaL-like domain-containing protein</fullName>
    </recommendedName>
</protein>
<dbReference type="EMBL" id="LR778301">
    <property type="protein sequence ID" value="CAB1367656.1"/>
    <property type="molecule type" value="Genomic_DNA"/>
</dbReference>
<dbReference type="AlphaFoldDB" id="A0A6S6XP75"/>
<reference evidence="3 4" key="1">
    <citation type="submission" date="2020-03" db="EMBL/GenBank/DDBJ databases">
        <authorList>
            <consortium name="Genoscope - CEA"/>
            <person name="William W."/>
        </authorList>
    </citation>
    <scope>NUCLEOTIDE SEQUENCE [LARGE SCALE GENOMIC DNA]</scope>
    <source>
        <strain evidence="4">DSM 16959</strain>
    </source>
</reference>
<evidence type="ECO:0000313" key="3">
    <source>
        <dbReference type="EMBL" id="CAB1367656.1"/>
    </source>
</evidence>
<gene>
    <name evidence="3" type="ORF">DENOEST_0491</name>
</gene>
<dbReference type="KEGG" id="doe:DENOEST_0491"/>
<accession>A0A6S6XP75</accession>
<dbReference type="Pfam" id="PF13577">
    <property type="entry name" value="SnoaL_4"/>
    <property type="match status" value="1"/>
</dbReference>
<dbReference type="Proteomes" id="UP000515733">
    <property type="component" value="Chromosome"/>
</dbReference>
<dbReference type="InterPro" id="IPR037401">
    <property type="entry name" value="SnoaL-like"/>
</dbReference>
<dbReference type="SUPFAM" id="SSF54427">
    <property type="entry name" value="NTF2-like"/>
    <property type="match status" value="1"/>
</dbReference>
<name>A0A6S6XP75_9PROT</name>
<proteinExistence type="predicted"/>
<dbReference type="RefSeq" id="WP_170228181.1">
    <property type="nucleotide sequence ID" value="NZ_LR778301.1"/>
</dbReference>